<feature type="region of interest" description="Disordered" evidence="9">
    <location>
        <begin position="146"/>
        <end position="192"/>
    </location>
</feature>
<dbReference type="SUPFAM" id="SSF48508">
    <property type="entry name" value="Nuclear receptor ligand-binding domain"/>
    <property type="match status" value="1"/>
</dbReference>
<dbReference type="GO" id="GO:0005737">
    <property type="term" value="C:cytoplasm"/>
    <property type="evidence" value="ECO:0007669"/>
    <property type="project" value="UniProtKB-SubCell"/>
</dbReference>
<organism evidence="10">
    <name type="scientific">Magallana gigas</name>
    <name type="common">Pacific oyster</name>
    <name type="synonym">Crassostrea gigas</name>
    <dbReference type="NCBI Taxonomy" id="29159"/>
    <lineage>
        <taxon>Eukaryota</taxon>
        <taxon>Metazoa</taxon>
        <taxon>Spiralia</taxon>
        <taxon>Lophotrochozoa</taxon>
        <taxon>Mollusca</taxon>
        <taxon>Bivalvia</taxon>
        <taxon>Autobranchia</taxon>
        <taxon>Pteriomorphia</taxon>
        <taxon>Ostreida</taxon>
        <taxon>Ostreoidea</taxon>
        <taxon>Ostreidae</taxon>
        <taxon>Magallana</taxon>
    </lineage>
</organism>
<keyword evidence="6" id="KW-0805">Transcription regulation</keyword>
<dbReference type="AlphaFoldDB" id="K1Q6C5"/>
<feature type="compositionally biased region" description="Low complexity" evidence="9">
    <location>
        <begin position="99"/>
        <end position="116"/>
    </location>
</feature>
<dbReference type="PROSITE" id="PS51843">
    <property type="entry name" value="NR_LBD"/>
    <property type="match status" value="1"/>
</dbReference>
<dbReference type="InterPro" id="IPR033544">
    <property type="entry name" value="NR0B1/2"/>
</dbReference>
<evidence type="ECO:0000256" key="6">
    <source>
        <dbReference type="ARBA" id="ARBA00023015"/>
    </source>
</evidence>
<dbReference type="HOGENOM" id="CLU_584295_0_0_1"/>
<dbReference type="PANTHER" id="PTHR24081:SF8">
    <property type="entry name" value="NR LBD DOMAIN-CONTAINING PROTEIN"/>
    <property type="match status" value="1"/>
</dbReference>
<dbReference type="InterPro" id="IPR000536">
    <property type="entry name" value="Nucl_hrmn_rcpt_lig-bd"/>
</dbReference>
<dbReference type="KEGG" id="crg:105338842"/>
<feature type="compositionally biased region" description="Low complexity" evidence="9">
    <location>
        <begin position="150"/>
        <end position="166"/>
    </location>
</feature>
<evidence type="ECO:0000256" key="4">
    <source>
        <dbReference type="ARBA" id="ARBA00022490"/>
    </source>
</evidence>
<comment type="similarity">
    <text evidence="3">Belongs to the nuclear hormone receptor family. NR0 subfamily.</text>
</comment>
<dbReference type="GO" id="GO:0000122">
    <property type="term" value="P:negative regulation of transcription by RNA polymerase II"/>
    <property type="evidence" value="ECO:0007669"/>
    <property type="project" value="TreeGrafter"/>
</dbReference>
<dbReference type="InterPro" id="IPR001723">
    <property type="entry name" value="Nuclear_hrmn_rcpt"/>
</dbReference>
<evidence type="ECO:0000256" key="2">
    <source>
        <dbReference type="ARBA" id="ARBA00004496"/>
    </source>
</evidence>
<dbReference type="PRINTS" id="PR00398">
    <property type="entry name" value="STRDHORMONER"/>
</dbReference>
<feature type="compositionally biased region" description="Polar residues" evidence="9">
    <location>
        <begin position="117"/>
        <end position="132"/>
    </location>
</feature>
<proteinExistence type="inferred from homology"/>
<keyword evidence="7" id="KW-0804">Transcription</keyword>
<sequence length="468" mass="52086">MFDLTVGTMSQCYDRGSICACPPVAYEPHKMQRLMPRHNLFYPLDSSPNQPNLLQSNTSAPVMDCETKQSNTLQSVLLGKVPAAYSHLTSHRKSPYQLSPPHCASSPRRSPHSPSSFLNIPSRTSPIGSPQSFQISQEVPFSRQFSPQCPIISSPHRSSPHHMPSPRLMPSPHPSLSPRHSISPASSSSTEICQDEPIDLSCKVIKEEENNTPSGEDKDNGGFSLLRNLLCVGKNNQTNSPKSPDSGSEHSDSESCVGVHVTGTTPVTLAKKNMYPVGSRVSDWLVKIIQFAKSIPEFVNLSHNDKVTLILNSWTRLLLLYMSESNFQFAVTPIHSEQQSEESGGDPPPSQPTMKSVENLQGFVRKCQTMNLDQKEYAFLRMAVLFNSGYVGLDRPDQVEQLNSLIQQLLQEHARSTRPTDHLHYSRVLLCLPALYGINCKMIENLFCKHINGNMDIDVLLKEMLQNL</sequence>
<dbReference type="InParanoid" id="K1Q6C5"/>
<dbReference type="SMART" id="SM00430">
    <property type="entry name" value="HOLI"/>
    <property type="match status" value="1"/>
</dbReference>
<name>K1Q6C5_MAGGI</name>
<feature type="compositionally biased region" description="Polar residues" evidence="9">
    <location>
        <begin position="234"/>
        <end position="246"/>
    </location>
</feature>
<gene>
    <name evidence="10" type="ORF">CGI_10007403</name>
</gene>
<feature type="region of interest" description="Disordered" evidence="9">
    <location>
        <begin position="234"/>
        <end position="258"/>
    </location>
</feature>
<keyword evidence="5" id="KW-0678">Repressor</keyword>
<feature type="region of interest" description="Disordered" evidence="9">
    <location>
        <begin position="334"/>
        <end position="355"/>
    </location>
</feature>
<evidence type="ECO:0000256" key="9">
    <source>
        <dbReference type="SAM" id="MobiDB-lite"/>
    </source>
</evidence>
<evidence type="ECO:0000256" key="3">
    <source>
        <dbReference type="ARBA" id="ARBA00006647"/>
    </source>
</evidence>
<protein>
    <submittedName>
        <fullName evidence="10">Nuclear receptor subfamily 0 group B member 1</fullName>
    </submittedName>
</protein>
<evidence type="ECO:0000256" key="5">
    <source>
        <dbReference type="ARBA" id="ARBA00022491"/>
    </source>
</evidence>
<feature type="region of interest" description="Disordered" evidence="9">
    <location>
        <begin position="91"/>
        <end position="132"/>
    </location>
</feature>
<feature type="compositionally biased region" description="Low complexity" evidence="9">
    <location>
        <begin position="176"/>
        <end position="189"/>
    </location>
</feature>
<evidence type="ECO:0000256" key="1">
    <source>
        <dbReference type="ARBA" id="ARBA00004123"/>
    </source>
</evidence>
<dbReference type="EMBL" id="JH817396">
    <property type="protein sequence ID" value="EKC26839.1"/>
    <property type="molecule type" value="Genomic_DNA"/>
</dbReference>
<dbReference type="Gene3D" id="1.10.565.10">
    <property type="entry name" value="Retinoid X Receptor"/>
    <property type="match status" value="1"/>
</dbReference>
<evidence type="ECO:0000256" key="7">
    <source>
        <dbReference type="ARBA" id="ARBA00023163"/>
    </source>
</evidence>
<keyword evidence="8 10" id="KW-0675">Receptor</keyword>
<dbReference type="InterPro" id="IPR035500">
    <property type="entry name" value="NHR-like_dom_sf"/>
</dbReference>
<reference evidence="10" key="1">
    <citation type="journal article" date="2012" name="Nature">
        <title>The oyster genome reveals stress adaptation and complexity of shell formation.</title>
        <authorList>
            <person name="Zhang G."/>
            <person name="Fang X."/>
            <person name="Guo X."/>
            <person name="Li L."/>
            <person name="Luo R."/>
            <person name="Xu F."/>
            <person name="Yang P."/>
            <person name="Zhang L."/>
            <person name="Wang X."/>
            <person name="Qi H."/>
            <person name="Xiong Z."/>
            <person name="Que H."/>
            <person name="Xie Y."/>
            <person name="Holland P.W."/>
            <person name="Paps J."/>
            <person name="Zhu Y."/>
            <person name="Wu F."/>
            <person name="Chen Y."/>
            <person name="Wang J."/>
            <person name="Peng C."/>
            <person name="Meng J."/>
            <person name="Yang L."/>
            <person name="Liu J."/>
            <person name="Wen B."/>
            <person name="Zhang N."/>
            <person name="Huang Z."/>
            <person name="Zhu Q."/>
            <person name="Feng Y."/>
            <person name="Mount A."/>
            <person name="Hedgecock D."/>
            <person name="Xu Z."/>
            <person name="Liu Y."/>
            <person name="Domazet-Loso T."/>
            <person name="Du Y."/>
            <person name="Sun X."/>
            <person name="Zhang S."/>
            <person name="Liu B."/>
            <person name="Cheng P."/>
            <person name="Jiang X."/>
            <person name="Li J."/>
            <person name="Fan D."/>
            <person name="Wang W."/>
            <person name="Fu W."/>
            <person name="Wang T."/>
            <person name="Wang B."/>
            <person name="Zhang J."/>
            <person name="Peng Z."/>
            <person name="Li Y."/>
            <person name="Li N."/>
            <person name="Wang J."/>
            <person name="Chen M."/>
            <person name="He Y."/>
            <person name="Tan F."/>
            <person name="Song X."/>
            <person name="Zheng Q."/>
            <person name="Huang R."/>
            <person name="Yang H."/>
            <person name="Du X."/>
            <person name="Chen L."/>
            <person name="Yang M."/>
            <person name="Gaffney P.M."/>
            <person name="Wang S."/>
            <person name="Luo L."/>
            <person name="She Z."/>
            <person name="Ming Y."/>
            <person name="Huang W."/>
            <person name="Zhang S."/>
            <person name="Huang B."/>
            <person name="Zhang Y."/>
            <person name="Qu T."/>
            <person name="Ni P."/>
            <person name="Miao G."/>
            <person name="Wang J."/>
            <person name="Wang Q."/>
            <person name="Steinberg C.E."/>
            <person name="Wang H."/>
            <person name="Li N."/>
            <person name="Qian L."/>
            <person name="Zhang G."/>
            <person name="Li Y."/>
            <person name="Yang H."/>
            <person name="Liu X."/>
            <person name="Wang J."/>
            <person name="Yin Y."/>
            <person name="Wang J."/>
        </authorList>
    </citation>
    <scope>NUCLEOTIDE SEQUENCE [LARGE SCALE GENOMIC DNA]</scope>
    <source>
        <strain evidence="10">05x7-T-G4-1.051#20</strain>
    </source>
</reference>
<accession>K1Q6C5</accession>
<dbReference type="Pfam" id="PF00104">
    <property type="entry name" value="Hormone_recep"/>
    <property type="match status" value="1"/>
</dbReference>
<keyword evidence="4" id="KW-0963">Cytoplasm</keyword>
<dbReference type="SMR" id="K1Q6C5"/>
<comment type="subcellular location">
    <subcellularLocation>
        <location evidence="2">Cytoplasm</location>
    </subcellularLocation>
    <subcellularLocation>
        <location evidence="1">Nucleus</location>
    </subcellularLocation>
</comment>
<evidence type="ECO:0000256" key="8">
    <source>
        <dbReference type="ARBA" id="ARBA00023170"/>
    </source>
</evidence>
<evidence type="ECO:0000313" key="10">
    <source>
        <dbReference type="EMBL" id="EKC26839.1"/>
    </source>
</evidence>
<dbReference type="PANTHER" id="PTHR24081">
    <property type="entry name" value="NUCLEAR RECEPTOR SUBFAMILY 0 GROUP B"/>
    <property type="match status" value="1"/>
</dbReference>
<dbReference type="GO" id="GO:0005634">
    <property type="term" value="C:nucleus"/>
    <property type="evidence" value="ECO:0007669"/>
    <property type="project" value="UniProtKB-SubCell"/>
</dbReference>
<dbReference type="OrthoDB" id="9926883at2759"/>
<dbReference type="GO" id="GO:0003714">
    <property type="term" value="F:transcription corepressor activity"/>
    <property type="evidence" value="ECO:0007669"/>
    <property type="project" value="TreeGrafter"/>
</dbReference>